<protein>
    <submittedName>
        <fullName evidence="1">Uncharacterized protein</fullName>
    </submittedName>
</protein>
<organism evidence="1">
    <name type="scientific">uncultured Chloroflexia bacterium</name>
    <dbReference type="NCBI Taxonomy" id="1672391"/>
    <lineage>
        <taxon>Bacteria</taxon>
        <taxon>Bacillati</taxon>
        <taxon>Chloroflexota</taxon>
        <taxon>Chloroflexia</taxon>
        <taxon>environmental samples</taxon>
    </lineage>
</organism>
<dbReference type="EMBL" id="CADCTR010002636">
    <property type="protein sequence ID" value="CAA9363901.1"/>
    <property type="molecule type" value="Genomic_DNA"/>
</dbReference>
<reference evidence="1" key="1">
    <citation type="submission" date="2020-02" db="EMBL/GenBank/DDBJ databases">
        <authorList>
            <person name="Meier V. D."/>
        </authorList>
    </citation>
    <scope>NUCLEOTIDE SEQUENCE</scope>
    <source>
        <strain evidence="1">AVDCRST_MAG93</strain>
    </source>
</reference>
<accession>A0A6J4MPV8</accession>
<sequence length="246" mass="26981">MHTPTLLAPGSDATAGQVWVFAVCDSGRVNFVRVFTTEHAADDYAKRWLAEQFDYALTGDETKDWCALDTRCANDESLSWLIACEPVEPAATASTPPVDPDRKLFEQIEAAGASIWVSNTVDHLEMEVRNAYLHFKVDQQSLLQAVLMTAQQRLDCGYGIVAGVRPNPADAKRSRGVETVSGDTVADSDGNTADRAFDEEFDTALNATTVAVEIEAENLVDLCSDLDKARAVRLIVRRLRDNGWTV</sequence>
<gene>
    <name evidence="1" type="ORF">AVDCRST_MAG93-7824</name>
</gene>
<name>A0A6J4MPV8_9CHLR</name>
<evidence type="ECO:0000313" key="1">
    <source>
        <dbReference type="EMBL" id="CAA9363901.1"/>
    </source>
</evidence>
<dbReference type="AlphaFoldDB" id="A0A6J4MPV8"/>
<proteinExistence type="predicted"/>